<sequence>MKWTIYLLSLVCLISCTEIKSKKNSQVTPISYIKDTPTLDGRPIENYWNLLEWQPIDQNWIGGPFDHNDYNGKYKMAWNEDGLYLLLEIVDDTILDQTEDPLKLWWNDDCVIVYVDEDNSGGQHRFNHNAFTYHIALDGNVVDLGVNEKPTLYNDHIISKHQTEGNTTYWEMHIKIYPGLYNDEPNIKPVVLTADKRIGFAVAYADNDNSEERENLIGSVFVPGENKNAGWIDANVFGTLQLVK</sequence>
<dbReference type="CDD" id="cd00241">
    <property type="entry name" value="DOMON_like"/>
    <property type="match status" value="1"/>
</dbReference>
<dbReference type="GO" id="GO:0004553">
    <property type="term" value="F:hydrolase activity, hydrolyzing O-glycosyl compounds"/>
    <property type="evidence" value="ECO:0007669"/>
    <property type="project" value="InterPro"/>
</dbReference>
<comment type="caution">
    <text evidence="2">The sequence shown here is derived from an EMBL/GenBank/DDBJ whole genome shotgun (WGS) entry which is preliminary data.</text>
</comment>
<dbReference type="SUPFAM" id="SSF49344">
    <property type="entry name" value="CBD9-like"/>
    <property type="match status" value="1"/>
</dbReference>
<organism evidence="2">
    <name type="scientific">marine sediment metagenome</name>
    <dbReference type="NCBI Taxonomy" id="412755"/>
    <lineage>
        <taxon>unclassified sequences</taxon>
        <taxon>metagenomes</taxon>
        <taxon>ecological metagenomes</taxon>
    </lineage>
</organism>
<gene>
    <name evidence="2" type="ORF">LCGC14_0067530</name>
</gene>
<proteinExistence type="predicted"/>
<evidence type="ECO:0000259" key="1">
    <source>
        <dbReference type="Pfam" id="PF06452"/>
    </source>
</evidence>
<evidence type="ECO:0000313" key="2">
    <source>
        <dbReference type="EMBL" id="KKO06334.1"/>
    </source>
</evidence>
<dbReference type="AlphaFoldDB" id="A0A0F9YNU3"/>
<dbReference type="Pfam" id="PF06452">
    <property type="entry name" value="CBM9_1"/>
    <property type="match status" value="1"/>
</dbReference>
<dbReference type="Gene3D" id="2.60.40.1190">
    <property type="match status" value="1"/>
</dbReference>
<dbReference type="EMBL" id="LAZR01000016">
    <property type="protein sequence ID" value="KKO06334.1"/>
    <property type="molecule type" value="Genomic_DNA"/>
</dbReference>
<dbReference type="GO" id="GO:0016052">
    <property type="term" value="P:carbohydrate catabolic process"/>
    <property type="evidence" value="ECO:0007669"/>
    <property type="project" value="InterPro"/>
</dbReference>
<dbReference type="InterPro" id="IPR010502">
    <property type="entry name" value="Carb-bd_dom_fam9"/>
</dbReference>
<reference evidence="2" key="1">
    <citation type="journal article" date="2015" name="Nature">
        <title>Complex archaea that bridge the gap between prokaryotes and eukaryotes.</title>
        <authorList>
            <person name="Spang A."/>
            <person name="Saw J.H."/>
            <person name="Jorgensen S.L."/>
            <person name="Zaremba-Niedzwiedzka K."/>
            <person name="Martijn J."/>
            <person name="Lind A.E."/>
            <person name="van Eijk R."/>
            <person name="Schleper C."/>
            <person name="Guy L."/>
            <person name="Ettema T.J."/>
        </authorList>
    </citation>
    <scope>NUCLEOTIDE SEQUENCE</scope>
</reference>
<dbReference type="GO" id="GO:0030246">
    <property type="term" value="F:carbohydrate binding"/>
    <property type="evidence" value="ECO:0007669"/>
    <property type="project" value="InterPro"/>
</dbReference>
<accession>A0A0F9YNU3</accession>
<protein>
    <recommendedName>
        <fullName evidence="1">Carbohydrate-binding domain-containing protein</fullName>
    </recommendedName>
</protein>
<feature type="domain" description="Carbohydrate-binding" evidence="1">
    <location>
        <begin position="40"/>
        <end position="243"/>
    </location>
</feature>
<name>A0A0F9YNU3_9ZZZZ</name>